<evidence type="ECO:0000256" key="1">
    <source>
        <dbReference type="ARBA" id="ARBA00022729"/>
    </source>
</evidence>
<dbReference type="GO" id="GO:0001709">
    <property type="term" value="P:cell fate determination"/>
    <property type="evidence" value="ECO:0000318"/>
    <property type="project" value="GO_Central"/>
</dbReference>
<dbReference type="Gramene" id="KCW80271">
    <property type="protein sequence ID" value="KCW80271"/>
    <property type="gene ID" value="EUGRSUZ_C01626"/>
</dbReference>
<reference evidence="2" key="1">
    <citation type="submission" date="2013-07" db="EMBL/GenBank/DDBJ databases">
        <title>The genome of Eucalyptus grandis.</title>
        <authorList>
            <person name="Schmutz J."/>
            <person name="Hayes R."/>
            <person name="Myburg A."/>
            <person name="Tuskan G."/>
            <person name="Grattapaglia D."/>
            <person name="Rokhsar D.S."/>
        </authorList>
    </citation>
    <scope>NUCLEOTIDE SEQUENCE</scope>
    <source>
        <tissue evidence="2">Leaf extractions</tissue>
    </source>
</reference>
<sequence>MSDHVVGFDWINLINPPLSTGCAGNCQCSPQDIEIVQSQTGAIVQRKPEWNVTINKNCHCTILNASLVCPGFQTVEPIDPSVLYIQGGGCLLNGGQAITQAISFSYAWDDSYPFKIDPGFTVACS</sequence>
<dbReference type="EMBL" id="KK198755">
    <property type="protein sequence ID" value="KCW80271.1"/>
    <property type="molecule type" value="Genomic_DNA"/>
</dbReference>
<name>A0A059CPY9_EUCGR</name>
<dbReference type="InParanoid" id="A0A059CPY9"/>
<evidence type="ECO:0000313" key="2">
    <source>
        <dbReference type="EMBL" id="KCW80271.1"/>
    </source>
</evidence>
<proteinExistence type="predicted"/>
<dbReference type="PANTHER" id="PTHR33184:SF72">
    <property type="entry name" value="BETA-1,3-N-ACETYLGLUCOSAMINYLTRANSFERASE FAMILY PROTEIN"/>
    <property type="match status" value="1"/>
</dbReference>
<evidence type="ECO:0008006" key="3">
    <source>
        <dbReference type="Google" id="ProtNLM"/>
    </source>
</evidence>
<dbReference type="InterPro" id="IPR040361">
    <property type="entry name" value="TPD1"/>
</dbReference>
<gene>
    <name evidence="2" type="ORF">EUGRSUZ_C01626</name>
</gene>
<dbReference type="eggNOG" id="ENOG502S7JS">
    <property type="taxonomic scope" value="Eukaryota"/>
</dbReference>
<dbReference type="STRING" id="71139.A0A059CPY9"/>
<keyword evidence="1" id="KW-0732">Signal</keyword>
<dbReference type="Pfam" id="PF24068">
    <property type="entry name" value="TPD1_C"/>
    <property type="match status" value="1"/>
</dbReference>
<protein>
    <recommendedName>
        <fullName evidence="3">Wall-associated receptor kinase galacturonan-binding domain-containing protein</fullName>
    </recommendedName>
</protein>
<accession>A0A059CPY9</accession>
<organism evidence="2">
    <name type="scientific">Eucalyptus grandis</name>
    <name type="common">Flooded gum</name>
    <dbReference type="NCBI Taxonomy" id="71139"/>
    <lineage>
        <taxon>Eukaryota</taxon>
        <taxon>Viridiplantae</taxon>
        <taxon>Streptophyta</taxon>
        <taxon>Embryophyta</taxon>
        <taxon>Tracheophyta</taxon>
        <taxon>Spermatophyta</taxon>
        <taxon>Magnoliopsida</taxon>
        <taxon>eudicotyledons</taxon>
        <taxon>Gunneridae</taxon>
        <taxon>Pentapetalae</taxon>
        <taxon>rosids</taxon>
        <taxon>malvids</taxon>
        <taxon>Myrtales</taxon>
        <taxon>Myrtaceae</taxon>
        <taxon>Myrtoideae</taxon>
        <taxon>Eucalypteae</taxon>
        <taxon>Eucalyptus</taxon>
    </lineage>
</organism>
<dbReference type="PANTHER" id="PTHR33184">
    <property type="entry name" value="PROTEIN TAPETUM DETERMINANT 1-LIKE-RELATED"/>
    <property type="match status" value="1"/>
</dbReference>
<dbReference type="OMA" id="EATMMRI"/>
<dbReference type="AlphaFoldDB" id="A0A059CPY9"/>